<feature type="transmembrane region" description="Helical" evidence="1">
    <location>
        <begin position="320"/>
        <end position="341"/>
    </location>
</feature>
<keyword evidence="1" id="KW-1133">Transmembrane helix</keyword>
<evidence type="ECO:0008006" key="4">
    <source>
        <dbReference type="Google" id="ProtNLM"/>
    </source>
</evidence>
<dbReference type="InterPro" id="IPR029058">
    <property type="entry name" value="AB_hydrolase_fold"/>
</dbReference>
<dbReference type="RefSeq" id="WP_320943343.1">
    <property type="nucleotide sequence ID" value="NZ_BAABEU010000011.1"/>
</dbReference>
<feature type="transmembrane region" description="Helical" evidence="1">
    <location>
        <begin position="92"/>
        <end position="114"/>
    </location>
</feature>
<keyword evidence="3" id="KW-1185">Reference proteome</keyword>
<name>A0ABZ0SNV5_9MICO</name>
<feature type="transmembrane region" description="Helical" evidence="1">
    <location>
        <begin position="362"/>
        <end position="381"/>
    </location>
</feature>
<feature type="transmembrane region" description="Helical" evidence="1">
    <location>
        <begin position="275"/>
        <end position="294"/>
    </location>
</feature>
<feature type="transmembrane region" description="Helical" evidence="1">
    <location>
        <begin position="198"/>
        <end position="218"/>
    </location>
</feature>
<dbReference type="EMBL" id="CP139368">
    <property type="protein sequence ID" value="WPR90639.1"/>
    <property type="molecule type" value="Genomic_DNA"/>
</dbReference>
<keyword evidence="1" id="KW-0812">Transmembrane</keyword>
<evidence type="ECO:0000256" key="1">
    <source>
        <dbReference type="SAM" id="Phobius"/>
    </source>
</evidence>
<protein>
    <recommendedName>
        <fullName evidence="4">Alpha/beta hydrolase</fullName>
    </recommendedName>
</protein>
<feature type="transmembrane region" description="Helical" evidence="1">
    <location>
        <begin position="607"/>
        <end position="632"/>
    </location>
</feature>
<sequence>MGDAPEHPVLELRVHGMNNTTPAALLDLESEDIRLVMGDKLGSFWRPKRKAVAKLESGEQGYVPPGIRREAYSWGGMVRTMPDLGGTSTGGIIASVFARIGYALLLPFALANVVQWMRRLPPAPPEPADDAPVTERGGRTTAGLTRLFGLLLTLLLTSTAVTLALDLGAAQCAAAAALCGPAKDFFSMFATWTAGQRLALFALVPVIAVAGIWALSALSRLRYDVLPGMGAHRAARAGLARDLAGGVAPAQPSALLTSPGFWSNRVTRHLAHAHFAGAIFFTIALTAGQASFGWHTTCRGLGGFEHCIGAAWGRADFDTAIGFAALGCVGLAAVLVVAFVLPTTVPATEERLPRAAVRWADGLLIGSAAVFAALEIVLLFATGPQSPGRLYGAGTAPLAIVSAAALIAVSGVFWRPRAGRRATLWLGCGPAGFMSFALAVAAAMSAIVTTTVGDWLNGVLPASALARGQVLAGVAPPTVYISGSYIALGFGVLVGTAILAVIAAAMLVRPRTVDARAKAWGAPTTVADFPTPARSVLPPSPGALLSAIESRRSLAARVQLAEPLGATAALTLGLGVAGGVVWSWVTYAHPGAPLWDPARIGGGWPSILHPLLDVGMLALAWIGLALLALLVAGASSGAVRPIAVVWDVVCYLPRTGHPFGPPAYAERAVPEIAGRLFEWLDAGGETDPDRIHLIEHRRAVLVGHSMGAVLSVSALALLASSPQTRPVLQRISLLTIGVQLRAFFGRMFPELHGPEVLGTEPSRAPRAFAADSDPWSVDFAQTGLVDRAGGRLSGTLLAGYGVPWRSLWRPTDILGFVVDGPHPNSVDVLADELDLTGYMVAVDGHRVYYRAPQFQAELLALAELPPE</sequence>
<feature type="transmembrane region" description="Helical" evidence="1">
    <location>
        <begin position="560"/>
        <end position="587"/>
    </location>
</feature>
<organism evidence="2 3">
    <name type="scientific">Microbacterium rhizosphaerae</name>
    <dbReference type="NCBI Taxonomy" id="1678237"/>
    <lineage>
        <taxon>Bacteria</taxon>
        <taxon>Bacillati</taxon>
        <taxon>Actinomycetota</taxon>
        <taxon>Actinomycetes</taxon>
        <taxon>Micrococcales</taxon>
        <taxon>Microbacteriaceae</taxon>
        <taxon>Microbacterium</taxon>
    </lineage>
</organism>
<reference evidence="2 3" key="1">
    <citation type="submission" date="2023-11" db="EMBL/GenBank/DDBJ databases">
        <title>Genome sequence of Microbacterium rhizosphaerae KACC 19337.</title>
        <authorList>
            <person name="Choi H."/>
            <person name="Kim S."/>
            <person name="Kim Y."/>
            <person name="Kwon S.-W."/>
            <person name="Heo J."/>
        </authorList>
    </citation>
    <scope>NUCLEOTIDE SEQUENCE [LARGE SCALE GENOMIC DNA]</scope>
    <source>
        <strain evidence="2 3">KACC 19337</strain>
    </source>
</reference>
<feature type="transmembrane region" description="Helical" evidence="1">
    <location>
        <begin position="426"/>
        <end position="448"/>
    </location>
</feature>
<proteinExistence type="predicted"/>
<feature type="transmembrane region" description="Helical" evidence="1">
    <location>
        <begin position="699"/>
        <end position="721"/>
    </location>
</feature>
<feature type="transmembrane region" description="Helical" evidence="1">
    <location>
        <begin position="147"/>
        <end position="178"/>
    </location>
</feature>
<accession>A0ABZ0SNV5</accession>
<dbReference type="SUPFAM" id="SSF53474">
    <property type="entry name" value="alpha/beta-Hydrolases"/>
    <property type="match status" value="1"/>
</dbReference>
<feature type="transmembrane region" description="Helical" evidence="1">
    <location>
        <begin position="485"/>
        <end position="508"/>
    </location>
</feature>
<evidence type="ECO:0000313" key="2">
    <source>
        <dbReference type="EMBL" id="WPR90639.1"/>
    </source>
</evidence>
<feature type="transmembrane region" description="Helical" evidence="1">
    <location>
        <begin position="393"/>
        <end position="414"/>
    </location>
</feature>
<evidence type="ECO:0000313" key="3">
    <source>
        <dbReference type="Proteomes" id="UP001323798"/>
    </source>
</evidence>
<keyword evidence="1" id="KW-0472">Membrane</keyword>
<gene>
    <name evidence="2" type="ORF">SM116_04935</name>
</gene>
<dbReference type="Proteomes" id="UP001323798">
    <property type="component" value="Chromosome"/>
</dbReference>